<name>A0A1L9NX09_9RHOB</name>
<dbReference type="STRING" id="696762.PFRI_19670"/>
<evidence type="ECO:0000313" key="2">
    <source>
        <dbReference type="EMBL" id="OJI93820.1"/>
    </source>
</evidence>
<dbReference type="AlphaFoldDB" id="A0A1L9NX09"/>
<dbReference type="Gene3D" id="3.10.180.10">
    <property type="entry name" value="2,3-Dihydroxybiphenyl 1,2-Dioxygenase, domain 1"/>
    <property type="match status" value="1"/>
</dbReference>
<gene>
    <name evidence="2" type="ORF">PFRI_19670</name>
</gene>
<keyword evidence="2" id="KW-0223">Dioxygenase</keyword>
<comment type="caution">
    <text evidence="2">The sequence shown here is derived from an EMBL/GenBank/DDBJ whole genome shotgun (WGS) entry which is preliminary data.</text>
</comment>
<dbReference type="RefSeq" id="WP_425439461.1">
    <property type="nucleotide sequence ID" value="NZ_MLCB01000130.1"/>
</dbReference>
<dbReference type="CDD" id="cd06587">
    <property type="entry name" value="VOC"/>
    <property type="match status" value="1"/>
</dbReference>
<dbReference type="GO" id="GO:0051213">
    <property type="term" value="F:dioxygenase activity"/>
    <property type="evidence" value="ECO:0007669"/>
    <property type="project" value="UniProtKB-KW"/>
</dbReference>
<dbReference type="SUPFAM" id="SSF54593">
    <property type="entry name" value="Glyoxalase/Bleomycin resistance protein/Dihydroxybiphenyl dioxygenase"/>
    <property type="match status" value="1"/>
</dbReference>
<feature type="domain" description="VOC" evidence="1">
    <location>
        <begin position="3"/>
        <end position="125"/>
    </location>
</feature>
<proteinExistence type="predicted"/>
<organism evidence="2 3">
    <name type="scientific">Planktotalea frisia</name>
    <dbReference type="NCBI Taxonomy" id="696762"/>
    <lineage>
        <taxon>Bacteria</taxon>
        <taxon>Pseudomonadati</taxon>
        <taxon>Pseudomonadota</taxon>
        <taxon>Alphaproteobacteria</taxon>
        <taxon>Rhodobacterales</taxon>
        <taxon>Paracoccaceae</taxon>
        <taxon>Planktotalea</taxon>
    </lineage>
</organism>
<evidence type="ECO:0000259" key="1">
    <source>
        <dbReference type="PROSITE" id="PS51819"/>
    </source>
</evidence>
<evidence type="ECO:0000313" key="3">
    <source>
        <dbReference type="Proteomes" id="UP000184514"/>
    </source>
</evidence>
<dbReference type="InterPro" id="IPR029068">
    <property type="entry name" value="Glyas_Bleomycin-R_OHBP_Dase"/>
</dbReference>
<protein>
    <submittedName>
        <fullName evidence="2">Glyoxalase/bleomycin resistance protein/dioxygenase superfamily protein</fullName>
    </submittedName>
</protein>
<keyword evidence="2" id="KW-0560">Oxidoreductase</keyword>
<keyword evidence="3" id="KW-1185">Reference proteome</keyword>
<reference evidence="2 3" key="1">
    <citation type="submission" date="2016-10" db="EMBL/GenBank/DDBJ databases">
        <title>Genome sequence of Planktotalea frisia SH6-1.</title>
        <authorList>
            <person name="Poehlein A."/>
            <person name="Bakenhus I."/>
            <person name="Voget S."/>
            <person name="Brinkhoff T."/>
            <person name="Simon M."/>
        </authorList>
    </citation>
    <scope>NUCLEOTIDE SEQUENCE [LARGE SCALE GENOMIC DNA]</scope>
    <source>
        <strain evidence="2 3">SH6-1</strain>
    </source>
</reference>
<dbReference type="EMBL" id="MLCB01000130">
    <property type="protein sequence ID" value="OJI93820.1"/>
    <property type="molecule type" value="Genomic_DNA"/>
</dbReference>
<dbReference type="InterPro" id="IPR037523">
    <property type="entry name" value="VOC_core"/>
</dbReference>
<sequence length="126" mass="14154">MARLEHANINVGDTAKTAAWFGRAFGWRVRWEGSTFDGAGYTMHVGNDDDYLALYEPKASKAGGERDYKSRGQLNHVGIVVDDLAVAEKAIRAEGYEPHSHQDYEPGERFYFCDENGIEYEIVAYA</sequence>
<dbReference type="InterPro" id="IPR004360">
    <property type="entry name" value="Glyas_Fos-R_dOase_dom"/>
</dbReference>
<dbReference type="PROSITE" id="PS51819">
    <property type="entry name" value="VOC"/>
    <property type="match status" value="1"/>
</dbReference>
<dbReference type="Pfam" id="PF00903">
    <property type="entry name" value="Glyoxalase"/>
    <property type="match status" value="1"/>
</dbReference>
<dbReference type="Proteomes" id="UP000184514">
    <property type="component" value="Unassembled WGS sequence"/>
</dbReference>
<accession>A0A1L9NX09</accession>